<dbReference type="eggNOG" id="COG0564">
    <property type="taxonomic scope" value="Bacteria"/>
</dbReference>
<keyword evidence="8" id="KW-1185">Reference proteome</keyword>
<dbReference type="Gene3D" id="3.10.290.10">
    <property type="entry name" value="RNA-binding S4 domain"/>
    <property type="match status" value="1"/>
</dbReference>
<dbReference type="Proteomes" id="UP000002030">
    <property type="component" value="Chromosome"/>
</dbReference>
<comment type="similarity">
    <text evidence="1 5">Belongs to the pseudouridine synthase RluA family.</text>
</comment>
<accession>D1BAB3</accession>
<dbReference type="PATRIC" id="fig|525903.6.peg.982"/>
<dbReference type="GO" id="GO:0000455">
    <property type="term" value="P:enzyme-directed rRNA pseudouridine synthesis"/>
    <property type="evidence" value="ECO:0007669"/>
    <property type="project" value="TreeGrafter"/>
</dbReference>
<protein>
    <recommendedName>
        <fullName evidence="5">Pseudouridine synthase</fullName>
        <ecNumber evidence="5">5.4.99.-</ecNumber>
    </recommendedName>
</protein>
<dbReference type="RefSeq" id="WP_012869731.1">
    <property type="nucleotide sequence ID" value="NC_013522.1"/>
</dbReference>
<evidence type="ECO:0000256" key="5">
    <source>
        <dbReference type="RuleBase" id="RU362028"/>
    </source>
</evidence>
<dbReference type="EnsemblBacteria" id="ACZ19216">
    <property type="protein sequence ID" value="ACZ19216"/>
    <property type="gene ID" value="Taci_0984"/>
</dbReference>
<dbReference type="CDD" id="cd02869">
    <property type="entry name" value="PseudoU_synth_RluA_like"/>
    <property type="match status" value="1"/>
</dbReference>
<feature type="domain" description="RNA-binding S4" evidence="6">
    <location>
        <begin position="31"/>
        <end position="95"/>
    </location>
</feature>
<comment type="catalytic activity">
    <reaction evidence="5">
        <text>a uridine in RNA = a pseudouridine in RNA</text>
        <dbReference type="Rhea" id="RHEA:48348"/>
        <dbReference type="Rhea" id="RHEA-COMP:12068"/>
        <dbReference type="Rhea" id="RHEA-COMP:12069"/>
        <dbReference type="ChEBI" id="CHEBI:65314"/>
        <dbReference type="ChEBI" id="CHEBI:65315"/>
    </reaction>
</comment>
<evidence type="ECO:0000259" key="6">
    <source>
        <dbReference type="SMART" id="SM00363"/>
    </source>
</evidence>
<dbReference type="HOGENOM" id="CLU_016902_4_4_0"/>
<dbReference type="PANTHER" id="PTHR21600">
    <property type="entry name" value="MITOCHONDRIAL RNA PSEUDOURIDINE SYNTHASE"/>
    <property type="match status" value="1"/>
</dbReference>
<dbReference type="AlphaFoldDB" id="D1BAB3"/>
<reference evidence="7 8" key="1">
    <citation type="journal article" date="2009" name="Stand. Genomic Sci.">
        <title>Complete genome sequence of Thermanaerovibrio acidaminovorans type strain (Su883).</title>
        <authorList>
            <person name="Chovatia M."/>
            <person name="Sikorski J."/>
            <person name="Schroder M."/>
            <person name="Lapidus A."/>
            <person name="Nolan M."/>
            <person name="Tice H."/>
            <person name="Glavina Del Rio T."/>
            <person name="Copeland A."/>
            <person name="Cheng J.F."/>
            <person name="Lucas S."/>
            <person name="Chen F."/>
            <person name="Bruce D."/>
            <person name="Goodwin L."/>
            <person name="Pitluck S."/>
            <person name="Ivanova N."/>
            <person name="Mavromatis K."/>
            <person name="Ovchinnikova G."/>
            <person name="Pati A."/>
            <person name="Chen A."/>
            <person name="Palaniappan K."/>
            <person name="Land M."/>
            <person name="Hauser L."/>
            <person name="Chang Y.J."/>
            <person name="Jeffries C.D."/>
            <person name="Chain P."/>
            <person name="Saunders E."/>
            <person name="Detter J.C."/>
            <person name="Brettin T."/>
            <person name="Rohde M."/>
            <person name="Goker M."/>
            <person name="Spring S."/>
            <person name="Bristow J."/>
            <person name="Markowitz V."/>
            <person name="Hugenholtz P."/>
            <person name="Kyrpides N.C."/>
            <person name="Klenk H.P."/>
            <person name="Eisen J.A."/>
        </authorList>
    </citation>
    <scope>NUCLEOTIDE SEQUENCE [LARGE SCALE GENOMIC DNA]</scope>
    <source>
        <strain evidence="8">ATCC 49978 / DSM 6589 / Su883</strain>
    </source>
</reference>
<dbReference type="CDD" id="cd00165">
    <property type="entry name" value="S4"/>
    <property type="match status" value="1"/>
</dbReference>
<keyword evidence="2 5" id="KW-0413">Isomerase</keyword>
<keyword evidence="4" id="KW-0694">RNA-binding</keyword>
<dbReference type="EC" id="5.4.99.-" evidence="5"/>
<evidence type="ECO:0000313" key="8">
    <source>
        <dbReference type="Proteomes" id="UP000002030"/>
    </source>
</evidence>
<dbReference type="GO" id="GO:0003723">
    <property type="term" value="F:RNA binding"/>
    <property type="evidence" value="ECO:0007669"/>
    <property type="project" value="UniProtKB-KW"/>
</dbReference>
<dbReference type="PROSITE" id="PS50889">
    <property type="entry name" value="S4"/>
    <property type="match status" value="1"/>
</dbReference>
<dbReference type="SUPFAM" id="SSF55120">
    <property type="entry name" value="Pseudouridine synthase"/>
    <property type="match status" value="1"/>
</dbReference>
<dbReference type="InterPro" id="IPR020103">
    <property type="entry name" value="PsdUridine_synth_cat_dom_sf"/>
</dbReference>
<sequence>MEDTIRQVEGGPEGGFEGPLSFPVGEDGEGHRLDFVLSREIGVSRSYASKLIKEGMVQVSWSPRVKPSLKVRVGGTVTAQLPPSEELELEPQDVPFRVVYQDQDLVVVDKPAGLVVHPAPGHWRGTLVHGLLYRYPDLMELNGVKRPGIVHRLDATTSGLMVVARNGLAMEGLVRAFKDRRVGKVYLAMAAGTLRGEGSVSLPIGRDPDNRKRMACVPWGREALTRYRVIWSRGGYSLVACQIKTGRTHQIRVHMRSLGHPLVGDRIYGGPCPEGFPLGRVFLHSWRLEFDHPRTGAPMSFICPLPPDLVRFIGLVLRGS</sequence>
<comment type="function">
    <text evidence="5">Responsible for synthesis of pseudouridine from uracil.</text>
</comment>
<feature type="active site" evidence="3">
    <location>
        <position position="154"/>
    </location>
</feature>
<dbReference type="PROSITE" id="PS01129">
    <property type="entry name" value="PSI_RLU"/>
    <property type="match status" value="1"/>
</dbReference>
<dbReference type="Gene3D" id="3.30.2350.10">
    <property type="entry name" value="Pseudouridine synthase"/>
    <property type="match status" value="1"/>
</dbReference>
<evidence type="ECO:0000256" key="2">
    <source>
        <dbReference type="ARBA" id="ARBA00023235"/>
    </source>
</evidence>
<dbReference type="InterPro" id="IPR006145">
    <property type="entry name" value="PsdUridine_synth_RsuA/RluA"/>
</dbReference>
<dbReference type="InterPro" id="IPR050188">
    <property type="entry name" value="RluA_PseudoU_synthase"/>
</dbReference>
<dbReference type="NCBIfam" id="TIGR00005">
    <property type="entry name" value="rluA_subfam"/>
    <property type="match status" value="1"/>
</dbReference>
<name>D1BAB3_THEAS</name>
<evidence type="ECO:0000256" key="3">
    <source>
        <dbReference type="PIRSR" id="PIRSR606225-1"/>
    </source>
</evidence>
<gene>
    <name evidence="7" type="ordered locus">Taci_0984</name>
</gene>
<dbReference type="Pfam" id="PF00849">
    <property type="entry name" value="PseudoU_synth_2"/>
    <property type="match status" value="1"/>
</dbReference>
<dbReference type="InterPro" id="IPR036986">
    <property type="entry name" value="S4_RNA-bd_sf"/>
</dbReference>
<dbReference type="Pfam" id="PF01479">
    <property type="entry name" value="S4"/>
    <property type="match status" value="1"/>
</dbReference>
<proteinExistence type="inferred from homology"/>
<dbReference type="InterPro" id="IPR006224">
    <property type="entry name" value="PsdUridine_synth_RluA-like_CS"/>
</dbReference>
<dbReference type="KEGG" id="tai:Taci_0984"/>
<evidence type="ECO:0000256" key="4">
    <source>
        <dbReference type="PROSITE-ProRule" id="PRU00182"/>
    </source>
</evidence>
<dbReference type="OrthoDB" id="9807829at2"/>
<dbReference type="InterPro" id="IPR002942">
    <property type="entry name" value="S4_RNA-bd"/>
</dbReference>
<dbReference type="SMART" id="SM00363">
    <property type="entry name" value="S4"/>
    <property type="match status" value="1"/>
</dbReference>
<evidence type="ECO:0000256" key="1">
    <source>
        <dbReference type="ARBA" id="ARBA00010876"/>
    </source>
</evidence>
<dbReference type="STRING" id="525903.Taci_0984"/>
<dbReference type="EMBL" id="CP001818">
    <property type="protein sequence ID" value="ACZ19216.1"/>
    <property type="molecule type" value="Genomic_DNA"/>
</dbReference>
<dbReference type="PANTHER" id="PTHR21600:SF44">
    <property type="entry name" value="RIBOSOMAL LARGE SUBUNIT PSEUDOURIDINE SYNTHASE D"/>
    <property type="match status" value="1"/>
</dbReference>
<organism evidence="7 8">
    <name type="scientific">Thermanaerovibrio acidaminovorans (strain ATCC 49978 / DSM 6589 / Su883)</name>
    <name type="common">Selenomonas acidaminovorans</name>
    <dbReference type="NCBI Taxonomy" id="525903"/>
    <lineage>
        <taxon>Bacteria</taxon>
        <taxon>Thermotogati</taxon>
        <taxon>Synergistota</taxon>
        <taxon>Synergistia</taxon>
        <taxon>Synergistales</taxon>
        <taxon>Synergistaceae</taxon>
        <taxon>Thermanaerovibrio</taxon>
    </lineage>
</organism>
<dbReference type="GO" id="GO:0120159">
    <property type="term" value="F:rRNA pseudouridine synthase activity"/>
    <property type="evidence" value="ECO:0007669"/>
    <property type="project" value="UniProtKB-ARBA"/>
</dbReference>
<dbReference type="InterPro" id="IPR006225">
    <property type="entry name" value="PsdUridine_synth_RluC/D"/>
</dbReference>
<dbReference type="SUPFAM" id="SSF55174">
    <property type="entry name" value="Alpha-L RNA-binding motif"/>
    <property type="match status" value="1"/>
</dbReference>
<evidence type="ECO:0000313" key="7">
    <source>
        <dbReference type="EMBL" id="ACZ19216.1"/>
    </source>
</evidence>